<organism evidence="2 3">
    <name type="scientific">Zobellella denitrificans</name>
    <dbReference type="NCBI Taxonomy" id="347534"/>
    <lineage>
        <taxon>Bacteria</taxon>
        <taxon>Pseudomonadati</taxon>
        <taxon>Pseudomonadota</taxon>
        <taxon>Gammaproteobacteria</taxon>
        <taxon>Aeromonadales</taxon>
        <taxon>Aeromonadaceae</taxon>
        <taxon>Zobellella</taxon>
    </lineage>
</organism>
<dbReference type="EMBL" id="CP012621">
    <property type="protein sequence ID" value="ATG74557.1"/>
    <property type="molecule type" value="Genomic_DNA"/>
</dbReference>
<protein>
    <submittedName>
        <fullName evidence="2">Uncharacterized protein</fullName>
    </submittedName>
</protein>
<feature type="signal peptide" evidence="1">
    <location>
        <begin position="1"/>
        <end position="22"/>
    </location>
</feature>
<keyword evidence="3" id="KW-1185">Reference proteome</keyword>
<evidence type="ECO:0000313" key="3">
    <source>
        <dbReference type="Proteomes" id="UP000217763"/>
    </source>
</evidence>
<sequence length="82" mass="8647">MRSLISTLLAGVLLLASGAALAHGCPGVMRAIDAKLEEMPRLSAEDAARVAELRAEGEARHNAGDHDESMRLLSEAKQILGI</sequence>
<evidence type="ECO:0000256" key="1">
    <source>
        <dbReference type="SAM" id="SignalP"/>
    </source>
</evidence>
<dbReference type="AlphaFoldDB" id="A0A291HQW1"/>
<proteinExistence type="predicted"/>
<keyword evidence="1" id="KW-0732">Signal</keyword>
<dbReference type="RefSeq" id="WP_096779559.1">
    <property type="nucleotide sequence ID" value="NZ_CP012621.1"/>
</dbReference>
<dbReference type="Proteomes" id="UP000217763">
    <property type="component" value="Chromosome"/>
</dbReference>
<accession>A0A291HQW1</accession>
<dbReference type="KEGG" id="zdf:AN401_12425"/>
<reference evidence="3" key="1">
    <citation type="submission" date="2015-09" db="EMBL/GenBank/DDBJ databases">
        <authorList>
            <person name="Shao Z."/>
            <person name="Wang L."/>
        </authorList>
    </citation>
    <scope>NUCLEOTIDE SEQUENCE [LARGE SCALE GENOMIC DNA]</scope>
    <source>
        <strain evidence="3">F13-1</strain>
    </source>
</reference>
<gene>
    <name evidence="2" type="ORF">AN401_12425</name>
</gene>
<feature type="chain" id="PRO_5011973756" evidence="1">
    <location>
        <begin position="23"/>
        <end position="82"/>
    </location>
</feature>
<name>A0A291HQW1_9GAMM</name>
<evidence type="ECO:0000313" key="2">
    <source>
        <dbReference type="EMBL" id="ATG74557.1"/>
    </source>
</evidence>